<evidence type="ECO:0000256" key="3">
    <source>
        <dbReference type="ARBA" id="ARBA00022491"/>
    </source>
</evidence>
<feature type="region of interest" description="Disordered" evidence="7">
    <location>
        <begin position="681"/>
        <end position="770"/>
    </location>
</feature>
<comment type="caution">
    <text evidence="9">The sequence shown here is derived from an EMBL/GenBank/DDBJ whole genome shotgun (WGS) entry which is preliminary data.</text>
</comment>
<sequence>MPQKPGGITRTTLAVCTVASTAPSLVQSGTTSSRPALVPASCPVSIQTSVPGAPTHVSTTYHVPRGAAAVANIAAPRSAVATPIVRATTSLQQSPHTTSFTSGLRGLASTGVLPRAPSPASQAATWLPGSSPAAAVSPSPTRAAPSITTIQQYTQGRASSMTVTARPLTPQGSRLQSESPRPQLLHTAAQKPIASTQTGTQLQMGEKSYLKPNVSQPRTQPCGALTYTNPLTSTSHFPATSSQPAATRFTLSNLPPQRATPRTAPQVTTRLTVPATGPTPNIVTSAPARITSSVLAPGQGTALITGPARLMAPQVTSISSQTRIQAVSTASTQARIAVSSGSGVIPQGRLTVAGGTGNNTRLTVSSPGPVLTAPARLTVTSGVPSSAGMVSLHPVVVGNTNLKPAVQPARGNSHQNLGPKVITQPAHGPSIQITQYPVSQVDRKLTPSFTPLQTAIAITTVTNKTVAYTATTTIATSNVSGLRPVTVATTSTIPVAKVFPQAVRDQMSTDTQPAASVYIHRTSPAPSSTQQSQQQLPADRSATNLPTYTLPTTYYYDASSGYQVTGVGGSLVARPYTPVTGPYTRPTAPQVHSIVTGAQSVRFNPVMVVDPSRTSMPVHSTFVTEGALVQTDATVIGQSSQMQPTSKPNASPRPSILRKRDNEGSPMKAQKNLTPVLAALSSTSAPAPVSPPSPRRPDSRGNGGNSSAGSTTISATSSPGLGEGGEDSLPPIKQEPVDDTDRPPVEMSPRKKPRKQQLTGNELHEPKFSEDEMEFISEEKIKKEVKEETEESEDKVYLAKRRNMCLINSYRHTWKSRHNHFLRYSDVKPKDERRPTVTDLANQKQVVQKLNGWKIHHLSTQMEDLKAVGLQVFEKLSAMLKVMEKRTGKEFEKDINRVNELIKGNMQRSKVIKDGMQEAKCQVMKIFEHKSHVADIISRCANKRSLKKLHKS</sequence>
<dbReference type="PANTHER" id="PTHR13497:SF3">
    <property type="entry name" value="HISTONE DEACETYLASE COMPLEX SUBUNIT SAP130"/>
    <property type="match status" value="1"/>
</dbReference>
<dbReference type="Pfam" id="PF16014">
    <property type="entry name" value="SAP130_C"/>
    <property type="match status" value="1"/>
</dbReference>
<evidence type="ECO:0000256" key="2">
    <source>
        <dbReference type="ARBA" id="ARBA00007859"/>
    </source>
</evidence>
<feature type="region of interest" description="Disordered" evidence="7">
    <location>
        <begin position="114"/>
        <end position="143"/>
    </location>
</feature>
<proteinExistence type="inferred from homology"/>
<keyword evidence="4" id="KW-0805">Transcription regulation</keyword>
<reference evidence="9" key="2">
    <citation type="submission" date="2023-05" db="EMBL/GenBank/DDBJ databases">
        <authorList>
            <person name="Fouks B."/>
        </authorList>
    </citation>
    <scope>NUCLEOTIDE SEQUENCE</scope>
    <source>
        <strain evidence="9">Stay&amp;Tobe</strain>
        <tissue evidence="9">Testes</tissue>
    </source>
</reference>
<evidence type="ECO:0000256" key="1">
    <source>
        <dbReference type="ARBA" id="ARBA00004123"/>
    </source>
</evidence>
<evidence type="ECO:0000313" key="9">
    <source>
        <dbReference type="EMBL" id="KAJ9583258.1"/>
    </source>
</evidence>
<dbReference type="PANTHER" id="PTHR13497">
    <property type="entry name" value="HISTONE DEACETYLASE COMPLEX SUBUNIT SAP130"/>
    <property type="match status" value="1"/>
</dbReference>
<feature type="compositionally biased region" description="Low complexity" evidence="7">
    <location>
        <begin position="707"/>
        <end position="718"/>
    </location>
</feature>
<dbReference type="AlphaFoldDB" id="A0AAD8EAK9"/>
<feature type="compositionally biased region" description="Basic and acidic residues" evidence="7">
    <location>
        <begin position="735"/>
        <end position="744"/>
    </location>
</feature>
<dbReference type="Proteomes" id="UP001233999">
    <property type="component" value="Unassembled WGS sequence"/>
</dbReference>
<dbReference type="InterPro" id="IPR024137">
    <property type="entry name" value="His_deAcase_cplx_SAP130"/>
</dbReference>
<keyword evidence="10" id="KW-1185">Reference proteome</keyword>
<gene>
    <name evidence="9" type="ORF">L9F63_022391</name>
</gene>
<feature type="region of interest" description="Disordered" evidence="7">
    <location>
        <begin position="522"/>
        <end position="544"/>
    </location>
</feature>
<feature type="compositionally biased region" description="Polar residues" evidence="7">
    <location>
        <begin position="636"/>
        <end position="649"/>
    </location>
</feature>
<reference evidence="9" key="1">
    <citation type="journal article" date="2023" name="IScience">
        <title>Live-bearing cockroach genome reveals convergent evolutionary mechanisms linked to viviparity in insects and beyond.</title>
        <authorList>
            <person name="Fouks B."/>
            <person name="Harrison M.C."/>
            <person name="Mikhailova A.A."/>
            <person name="Marchal E."/>
            <person name="English S."/>
            <person name="Carruthers M."/>
            <person name="Jennings E.C."/>
            <person name="Chiamaka E.L."/>
            <person name="Frigard R.A."/>
            <person name="Pippel M."/>
            <person name="Attardo G.M."/>
            <person name="Benoit J.B."/>
            <person name="Bornberg-Bauer E."/>
            <person name="Tobe S.S."/>
        </authorList>
    </citation>
    <scope>NUCLEOTIDE SEQUENCE</scope>
    <source>
        <strain evidence="9">Stay&amp;Tobe</strain>
    </source>
</reference>
<evidence type="ECO:0000256" key="5">
    <source>
        <dbReference type="ARBA" id="ARBA00023163"/>
    </source>
</evidence>
<protein>
    <recommendedName>
        <fullName evidence="8">Histone deacetylase complex subunit SAP130 C-terminal domain-containing protein</fullName>
    </recommendedName>
</protein>
<dbReference type="GO" id="GO:0070822">
    <property type="term" value="C:Sin3-type complex"/>
    <property type="evidence" value="ECO:0007669"/>
    <property type="project" value="TreeGrafter"/>
</dbReference>
<keyword evidence="6" id="KW-0539">Nucleus</keyword>
<feature type="compositionally biased region" description="Low complexity" evidence="7">
    <location>
        <begin position="128"/>
        <end position="143"/>
    </location>
</feature>
<dbReference type="GO" id="GO:0000122">
    <property type="term" value="P:negative regulation of transcription by RNA polymerase II"/>
    <property type="evidence" value="ECO:0007669"/>
    <property type="project" value="TreeGrafter"/>
</dbReference>
<accession>A0AAD8EAK9</accession>
<keyword evidence="3" id="KW-0678">Repressor</keyword>
<evidence type="ECO:0000256" key="7">
    <source>
        <dbReference type="SAM" id="MobiDB-lite"/>
    </source>
</evidence>
<evidence type="ECO:0000313" key="10">
    <source>
        <dbReference type="Proteomes" id="UP001233999"/>
    </source>
</evidence>
<evidence type="ECO:0000256" key="4">
    <source>
        <dbReference type="ARBA" id="ARBA00023015"/>
    </source>
</evidence>
<evidence type="ECO:0000259" key="8">
    <source>
        <dbReference type="Pfam" id="PF16014"/>
    </source>
</evidence>
<organism evidence="9 10">
    <name type="scientific">Diploptera punctata</name>
    <name type="common">Pacific beetle cockroach</name>
    <dbReference type="NCBI Taxonomy" id="6984"/>
    <lineage>
        <taxon>Eukaryota</taxon>
        <taxon>Metazoa</taxon>
        <taxon>Ecdysozoa</taxon>
        <taxon>Arthropoda</taxon>
        <taxon>Hexapoda</taxon>
        <taxon>Insecta</taxon>
        <taxon>Pterygota</taxon>
        <taxon>Neoptera</taxon>
        <taxon>Polyneoptera</taxon>
        <taxon>Dictyoptera</taxon>
        <taxon>Blattodea</taxon>
        <taxon>Blaberoidea</taxon>
        <taxon>Blaberidae</taxon>
        <taxon>Diplopterinae</taxon>
        <taxon>Diploptera</taxon>
    </lineage>
</organism>
<feature type="compositionally biased region" description="Low complexity" evidence="7">
    <location>
        <begin position="522"/>
        <end position="535"/>
    </location>
</feature>
<keyword evidence="5" id="KW-0804">Transcription</keyword>
<feature type="region of interest" description="Disordered" evidence="7">
    <location>
        <begin position="636"/>
        <end position="668"/>
    </location>
</feature>
<dbReference type="EMBL" id="JASPKZ010007634">
    <property type="protein sequence ID" value="KAJ9583258.1"/>
    <property type="molecule type" value="Genomic_DNA"/>
</dbReference>
<evidence type="ECO:0000256" key="6">
    <source>
        <dbReference type="ARBA" id="ARBA00023242"/>
    </source>
</evidence>
<dbReference type="InterPro" id="IPR031963">
    <property type="entry name" value="SAP130_C"/>
</dbReference>
<name>A0AAD8EAK9_DIPPU</name>
<feature type="domain" description="Histone deacetylase complex subunit SAP130 C-terminal" evidence="8">
    <location>
        <begin position="746"/>
        <end position="935"/>
    </location>
</feature>
<comment type="similarity">
    <text evidence="2">Belongs to the SAP130 family.</text>
</comment>
<comment type="subcellular location">
    <subcellularLocation>
        <location evidence="1">Nucleus</location>
    </subcellularLocation>
</comment>